<protein>
    <submittedName>
        <fullName evidence="3">Unannotated protein</fullName>
    </submittedName>
</protein>
<feature type="compositionally biased region" description="Low complexity" evidence="1">
    <location>
        <begin position="1"/>
        <end position="14"/>
    </location>
</feature>
<evidence type="ECO:0000313" key="3">
    <source>
        <dbReference type="EMBL" id="CAB4922000.1"/>
    </source>
</evidence>
<evidence type="ECO:0000256" key="2">
    <source>
        <dbReference type="SAM" id="Phobius"/>
    </source>
</evidence>
<dbReference type="EMBL" id="CAFBMK010000111">
    <property type="protein sequence ID" value="CAB4922000.1"/>
    <property type="molecule type" value="Genomic_DNA"/>
</dbReference>
<keyword evidence="2" id="KW-0812">Transmembrane</keyword>
<keyword evidence="2" id="KW-0472">Membrane</keyword>
<name>A0A6J7HXD1_9ZZZZ</name>
<accession>A0A6J7HXD1</accession>
<proteinExistence type="predicted"/>
<feature type="region of interest" description="Disordered" evidence="1">
    <location>
        <begin position="1"/>
        <end position="38"/>
    </location>
</feature>
<dbReference type="AlphaFoldDB" id="A0A6J7HXD1"/>
<reference evidence="3" key="1">
    <citation type="submission" date="2020-05" db="EMBL/GenBank/DDBJ databases">
        <authorList>
            <person name="Chiriac C."/>
            <person name="Salcher M."/>
            <person name="Ghai R."/>
            <person name="Kavagutti S V."/>
        </authorList>
    </citation>
    <scope>NUCLEOTIDE SEQUENCE</scope>
</reference>
<gene>
    <name evidence="3" type="ORF">UFOPK3564_01887</name>
</gene>
<feature type="transmembrane region" description="Helical" evidence="2">
    <location>
        <begin position="243"/>
        <end position="263"/>
    </location>
</feature>
<sequence>MVAAADDAGRAGVRSVSGVQDRPVVEHPRPSRAAPPSPRVPARVAVLVLLVVAVLATGVPVERAGADTTPAQVARALERSSVYIDPALDGQISPTATGRLKRAVEASGERVFVALVPIVDGDRYDGQVRTFLAALRSRLARDGIVVAADGRYLRVDERRGGRQVRRQEVQDAESLANYADEGGESYDRPLLERVERFLANLRQSPQRLAARVAADERRKAETSRAFRRREQDRRAGADEDGGFPLLVVGLLVVGLAVGAALVLRRRRGATAVDGPLPVVPARVFEHARAAQRAELHEDADAELLALATLLDEQPVPRGERAQDAYQRALDAYTAARRRSVEDASTVDLVGVLVLVDLARGELATAAALEAGGRPPARVPLCTFHPLHGRSARTVRWERGLRVPACAACSAAVRSDGTPDALRDGDRPYFEGDTVWARTGYGAFADDLVERVSRGE</sequence>
<keyword evidence="2" id="KW-1133">Transmembrane helix</keyword>
<organism evidence="3">
    <name type="scientific">freshwater metagenome</name>
    <dbReference type="NCBI Taxonomy" id="449393"/>
    <lineage>
        <taxon>unclassified sequences</taxon>
        <taxon>metagenomes</taxon>
        <taxon>ecological metagenomes</taxon>
    </lineage>
</organism>
<evidence type="ECO:0000256" key="1">
    <source>
        <dbReference type="SAM" id="MobiDB-lite"/>
    </source>
</evidence>